<dbReference type="InterPro" id="IPR050492">
    <property type="entry name" value="Bact_metal-bind_prot9"/>
</dbReference>
<keyword evidence="4" id="KW-0175">Coiled coil</keyword>
<feature type="chain" id="PRO_5040276514" evidence="6">
    <location>
        <begin position="21"/>
        <end position="395"/>
    </location>
</feature>
<keyword evidence="2 6" id="KW-0732">Signal</keyword>
<evidence type="ECO:0000256" key="1">
    <source>
        <dbReference type="ARBA" id="ARBA00022448"/>
    </source>
</evidence>
<name>A0A9Q4B1I2_SALAG</name>
<organism evidence="7 8">
    <name type="scientific">Salipaludibacillus agaradhaerens</name>
    <name type="common">Bacillus agaradhaerens</name>
    <dbReference type="NCBI Taxonomy" id="76935"/>
    <lineage>
        <taxon>Bacteria</taxon>
        <taxon>Bacillati</taxon>
        <taxon>Bacillota</taxon>
        <taxon>Bacilli</taxon>
        <taxon>Bacillales</taxon>
        <taxon>Bacillaceae</taxon>
    </lineage>
</organism>
<dbReference type="PRINTS" id="PR00691">
    <property type="entry name" value="ADHESINB"/>
</dbReference>
<dbReference type="Proteomes" id="UP001057753">
    <property type="component" value="Unassembled WGS sequence"/>
</dbReference>
<evidence type="ECO:0000256" key="4">
    <source>
        <dbReference type="SAM" id="Coils"/>
    </source>
</evidence>
<sequence>MQKGRYLKAIALGAFSFVLAACGNNSDNTSTGNVETGDNEIETIHVKTTLYPLEDFANRIGGEFVEVDNIVPIGADAHTFEPTANQMIEVAEADLFIYNGADFEGFADSIKDTVASHDVTVVTASEGIDLISYDHTHDHAHDHEEDHDHNNDHDHDHEEDHDHNNDHAHDHEEDHDHNNDHAHDHEEDHDHNNDHAHDHEEDHAHNDEEGNHSEDAHDHTHGDQDPHVWLDPIRSIQLAENIKEALIDINPEAQETFEANFEALKEELEELDEELQSMADNAERGTIVVSHAGYGYWEDRYGIEQIAIAGLSPSNEPSIQQIQNTITLMEDNDINYVMFEQNIPTNIAETVKDEVGAEDVWLHNLEVLTEEDIENNEDYFSLMRRNIEALETGLN</sequence>
<dbReference type="InterPro" id="IPR006127">
    <property type="entry name" value="ZnuA-like"/>
</dbReference>
<dbReference type="PANTHER" id="PTHR42953">
    <property type="entry name" value="HIGH-AFFINITY ZINC UPTAKE SYSTEM PROTEIN ZNUA-RELATED"/>
    <property type="match status" value="1"/>
</dbReference>
<gene>
    <name evidence="7" type="ORF">HXA33_08750</name>
</gene>
<dbReference type="GO" id="GO:0007155">
    <property type="term" value="P:cell adhesion"/>
    <property type="evidence" value="ECO:0007669"/>
    <property type="project" value="InterPro"/>
</dbReference>
<dbReference type="Pfam" id="PF01297">
    <property type="entry name" value="ZnuA"/>
    <property type="match status" value="1"/>
</dbReference>
<dbReference type="InterPro" id="IPR006129">
    <property type="entry name" value="AdhesinB"/>
</dbReference>
<feature type="region of interest" description="Disordered" evidence="5">
    <location>
        <begin position="139"/>
        <end position="228"/>
    </location>
</feature>
<comment type="caution">
    <text evidence="7">The sequence shown here is derived from an EMBL/GenBank/DDBJ whole genome shotgun (WGS) entry which is preliminary data.</text>
</comment>
<reference evidence="7" key="1">
    <citation type="submission" date="2020-06" db="EMBL/GenBank/DDBJ databases">
        <title>Insight into the genomes of haloalkaliphilic bacilli from Kenyan soda lakes.</title>
        <authorList>
            <person name="Mwirichia R."/>
            <person name="Villamizar G.C."/>
            <person name="Poehlein A."/>
            <person name="Mugweru J."/>
            <person name="Kipnyargis A."/>
            <person name="Kiplimo D."/>
            <person name="Orwa P."/>
            <person name="Daniel R."/>
        </authorList>
    </citation>
    <scope>NUCLEOTIDE SEQUENCE</scope>
    <source>
        <strain evidence="7">B1096_S55</strain>
    </source>
</reference>
<dbReference type="GO" id="GO:0030001">
    <property type="term" value="P:metal ion transport"/>
    <property type="evidence" value="ECO:0007669"/>
    <property type="project" value="InterPro"/>
</dbReference>
<protein>
    <submittedName>
        <fullName evidence="7">Zinc ABC transporter substrate-binding protein</fullName>
    </submittedName>
</protein>
<keyword evidence="8" id="KW-1185">Reference proteome</keyword>
<accession>A0A9Q4B1I2</accession>
<dbReference type="PRINTS" id="PR00690">
    <property type="entry name" value="ADHESNFAMILY"/>
</dbReference>
<dbReference type="PROSITE" id="PS51257">
    <property type="entry name" value="PROKAR_LIPOPROTEIN"/>
    <property type="match status" value="1"/>
</dbReference>
<dbReference type="GO" id="GO:0046872">
    <property type="term" value="F:metal ion binding"/>
    <property type="evidence" value="ECO:0007669"/>
    <property type="project" value="InterPro"/>
</dbReference>
<feature type="coiled-coil region" evidence="4">
    <location>
        <begin position="254"/>
        <end position="285"/>
    </location>
</feature>
<dbReference type="PANTHER" id="PTHR42953:SF8">
    <property type="entry name" value="ZINT DOMAIN-CONTAINING PROTEIN"/>
    <property type="match status" value="1"/>
</dbReference>
<dbReference type="AlphaFoldDB" id="A0A9Q4B1I2"/>
<evidence type="ECO:0000256" key="3">
    <source>
        <dbReference type="RuleBase" id="RU003512"/>
    </source>
</evidence>
<evidence type="ECO:0000313" key="7">
    <source>
        <dbReference type="EMBL" id="MCR6096643.1"/>
    </source>
</evidence>
<dbReference type="Gene3D" id="3.40.50.1980">
    <property type="entry name" value="Nitrogenase molybdenum iron protein domain"/>
    <property type="match status" value="3"/>
</dbReference>
<dbReference type="InterPro" id="IPR006128">
    <property type="entry name" value="Lipoprotein_PsaA-like"/>
</dbReference>
<evidence type="ECO:0000256" key="6">
    <source>
        <dbReference type="SAM" id="SignalP"/>
    </source>
</evidence>
<feature type="signal peptide" evidence="6">
    <location>
        <begin position="1"/>
        <end position="20"/>
    </location>
</feature>
<keyword evidence="1 3" id="KW-0813">Transport</keyword>
<evidence type="ECO:0000313" key="8">
    <source>
        <dbReference type="Proteomes" id="UP001057753"/>
    </source>
</evidence>
<evidence type="ECO:0000256" key="2">
    <source>
        <dbReference type="ARBA" id="ARBA00022729"/>
    </source>
</evidence>
<dbReference type="EMBL" id="JABXYM010000001">
    <property type="protein sequence ID" value="MCR6096643.1"/>
    <property type="molecule type" value="Genomic_DNA"/>
</dbReference>
<comment type="similarity">
    <text evidence="3">Belongs to the bacterial solute-binding protein 9 family.</text>
</comment>
<proteinExistence type="inferred from homology"/>
<dbReference type="SUPFAM" id="SSF53807">
    <property type="entry name" value="Helical backbone' metal receptor"/>
    <property type="match status" value="1"/>
</dbReference>
<evidence type="ECO:0000256" key="5">
    <source>
        <dbReference type="SAM" id="MobiDB-lite"/>
    </source>
</evidence>